<dbReference type="EMBL" id="JAIWYP010000006">
    <property type="protein sequence ID" value="KAH3804555.1"/>
    <property type="molecule type" value="Genomic_DNA"/>
</dbReference>
<accession>A0A9D4FXF6</accession>
<dbReference type="AlphaFoldDB" id="A0A9D4FXF6"/>
<protein>
    <submittedName>
        <fullName evidence="2">Uncharacterized protein</fullName>
    </submittedName>
</protein>
<gene>
    <name evidence="1" type="ORF">DPMN_132726</name>
    <name evidence="2" type="ORF">DPMN_132842</name>
</gene>
<reference evidence="2" key="2">
    <citation type="submission" date="2020-11" db="EMBL/GenBank/DDBJ databases">
        <authorList>
            <person name="McCartney M.A."/>
            <person name="Auch B."/>
            <person name="Kono T."/>
            <person name="Mallez S."/>
            <person name="Becker A."/>
            <person name="Gohl D.M."/>
            <person name="Silverstein K.A.T."/>
            <person name="Koren S."/>
            <person name="Bechman K.B."/>
            <person name="Herman A."/>
            <person name="Abrahante J.E."/>
            <person name="Garbe J."/>
        </authorList>
    </citation>
    <scope>NUCLEOTIDE SEQUENCE</scope>
    <source>
        <strain evidence="2">Duluth1</strain>
        <tissue evidence="2">Whole animal</tissue>
    </source>
</reference>
<evidence type="ECO:0000313" key="1">
    <source>
        <dbReference type="EMBL" id="KAH3804441.1"/>
    </source>
</evidence>
<evidence type="ECO:0000313" key="2">
    <source>
        <dbReference type="EMBL" id="KAH3804555.1"/>
    </source>
</evidence>
<reference evidence="2" key="1">
    <citation type="journal article" date="2019" name="bioRxiv">
        <title>The Genome of the Zebra Mussel, Dreissena polymorpha: A Resource for Invasive Species Research.</title>
        <authorList>
            <person name="McCartney M.A."/>
            <person name="Auch B."/>
            <person name="Kono T."/>
            <person name="Mallez S."/>
            <person name="Zhang Y."/>
            <person name="Obille A."/>
            <person name="Becker A."/>
            <person name="Abrahante J.E."/>
            <person name="Garbe J."/>
            <person name="Badalamenti J.P."/>
            <person name="Herman A."/>
            <person name="Mangelson H."/>
            <person name="Liachko I."/>
            <person name="Sullivan S."/>
            <person name="Sone E.D."/>
            <person name="Koren S."/>
            <person name="Silverstein K.A.T."/>
            <person name="Beckman K.B."/>
            <person name="Gohl D.M."/>
        </authorList>
    </citation>
    <scope>NUCLEOTIDE SEQUENCE</scope>
    <source>
        <strain evidence="2">Duluth1</strain>
        <tissue evidence="2">Whole animal</tissue>
    </source>
</reference>
<organism evidence="2 3">
    <name type="scientific">Dreissena polymorpha</name>
    <name type="common">Zebra mussel</name>
    <name type="synonym">Mytilus polymorpha</name>
    <dbReference type="NCBI Taxonomy" id="45954"/>
    <lineage>
        <taxon>Eukaryota</taxon>
        <taxon>Metazoa</taxon>
        <taxon>Spiralia</taxon>
        <taxon>Lophotrochozoa</taxon>
        <taxon>Mollusca</taxon>
        <taxon>Bivalvia</taxon>
        <taxon>Autobranchia</taxon>
        <taxon>Heteroconchia</taxon>
        <taxon>Euheterodonta</taxon>
        <taxon>Imparidentia</taxon>
        <taxon>Neoheterodontei</taxon>
        <taxon>Myida</taxon>
        <taxon>Dreissenoidea</taxon>
        <taxon>Dreissenidae</taxon>
        <taxon>Dreissena</taxon>
    </lineage>
</organism>
<proteinExistence type="predicted"/>
<evidence type="ECO:0000313" key="3">
    <source>
        <dbReference type="Proteomes" id="UP000828390"/>
    </source>
</evidence>
<dbReference type="EMBL" id="JAIWYP010000006">
    <property type="protein sequence ID" value="KAH3804441.1"/>
    <property type="molecule type" value="Genomic_DNA"/>
</dbReference>
<comment type="caution">
    <text evidence="2">The sequence shown here is derived from an EMBL/GenBank/DDBJ whole genome shotgun (WGS) entry which is preliminary data.</text>
</comment>
<sequence length="63" mass="6625">MNFNVKQLNGIGKIKTVLVVTTTAKVDPAVTARLPLLVVMGVCPKRNVSDVDGVVAMPDFDGA</sequence>
<dbReference type="Proteomes" id="UP000828390">
    <property type="component" value="Unassembled WGS sequence"/>
</dbReference>
<keyword evidence="3" id="KW-1185">Reference proteome</keyword>
<name>A0A9D4FXF6_DREPO</name>